<dbReference type="OrthoDB" id="8764346at2"/>
<dbReference type="RefSeq" id="WP_142260282.1">
    <property type="nucleotide sequence ID" value="NZ_BMPV01000001.1"/>
</dbReference>
<organism evidence="1 2">
    <name type="scientific">Thermopolyspora flexuosa</name>
    <dbReference type="NCBI Taxonomy" id="103836"/>
    <lineage>
        <taxon>Bacteria</taxon>
        <taxon>Bacillati</taxon>
        <taxon>Actinomycetota</taxon>
        <taxon>Actinomycetes</taxon>
        <taxon>Streptosporangiales</taxon>
        <taxon>Streptosporangiaceae</taxon>
        <taxon>Thermopolyspora</taxon>
    </lineage>
</organism>
<evidence type="ECO:0000313" key="2">
    <source>
        <dbReference type="Proteomes" id="UP000319213"/>
    </source>
</evidence>
<dbReference type="EMBL" id="VFPQ01000001">
    <property type="protein sequence ID" value="TQM76391.1"/>
    <property type="molecule type" value="Genomic_DNA"/>
</dbReference>
<dbReference type="AlphaFoldDB" id="A0A543J0P4"/>
<comment type="caution">
    <text evidence="1">The sequence shown here is derived from an EMBL/GenBank/DDBJ whole genome shotgun (WGS) entry which is preliminary data.</text>
</comment>
<accession>A0A543J0P4</accession>
<reference evidence="1 2" key="1">
    <citation type="submission" date="2019-06" db="EMBL/GenBank/DDBJ databases">
        <title>Sequencing the genomes of 1000 actinobacteria strains.</title>
        <authorList>
            <person name="Klenk H.-P."/>
        </authorList>
    </citation>
    <scope>NUCLEOTIDE SEQUENCE [LARGE SCALE GENOMIC DNA]</scope>
    <source>
        <strain evidence="1 2">DSM 43186</strain>
    </source>
</reference>
<dbReference type="Proteomes" id="UP000319213">
    <property type="component" value="Unassembled WGS sequence"/>
</dbReference>
<proteinExistence type="predicted"/>
<keyword evidence="2" id="KW-1185">Reference proteome</keyword>
<name>A0A543J0P4_9ACTN</name>
<gene>
    <name evidence="1" type="ORF">FHX40_3125</name>
</gene>
<protein>
    <recommendedName>
        <fullName evidence="3">Tetratricopeptide repeat protein</fullName>
    </recommendedName>
</protein>
<sequence length="760" mass="83476">MDVDIWAWVGDTQRQLYEAGNAGLALALGDLPAQALEGRYAQLDVMAPAVAQQAGVAGQPWLEFFARYWHLIGRIGDRAQGEVALEDARALVEFARRDEVRDCPAAPAAVEALAIALANTDGPRYAAERLAVLGTALDGMGPDSPAYTGLTTQYILALLDAGTAQEAVAYSRSVTERLRAAEKAASWELAAAGVRALLAVGAAEDALALLDEATAFKPDDPVAKERRERLLRARVLTALNRLDEAVEALPDLDVIDGHPRDWVEWAQVVDRLGFHGKITNSWQLGRVLRQWADYFATMGGHRARVEVLVAAAALAIGRQGVWQARLLVEDAAEGLRRLEKAESLAEEVEVLRQRAEQATPPKAPAPRNELVGAFDAADGITADPERWVEWLWPLSGEDLAATRRHTTTLGFLGYPAVGADIYWRMIVENGDPATADAEDIGYLTSLLLDAGQDEKVERLAERLPAGPAHLARARLHRRRERWEETAREAEAAVEAGIGMDARRLWAGAVQQLGDNAKAAGIIKDVLDSPEIEDEDVWRMIVMATIAEDWATVRTGAAKLGMPLQSTEGPIEEEWHLIRAVLPAPDGSRREVLALRTGPATARLLVAQPRGVDYNVNDIVVIDPTPLEPVPEDEQERERFIIPFAAVAMLRSAGYTSWFFDGAAPSEQEWVEFNQVLDERGWAIWVYSDDDYTVTHPGTGERLPGVYGWVAVPPNVTPREVDALLDDATERWTHPLAWLDLAREVGIEVERHERIVKEYGL</sequence>
<evidence type="ECO:0000313" key="1">
    <source>
        <dbReference type="EMBL" id="TQM76391.1"/>
    </source>
</evidence>
<evidence type="ECO:0008006" key="3">
    <source>
        <dbReference type="Google" id="ProtNLM"/>
    </source>
</evidence>